<sequence length="38" mass="4303">MKNGPIDFTVYCHGSQFLHCFKGRQHLDNLPCLPITGN</sequence>
<organism evidence="1">
    <name type="scientific">Arundo donax</name>
    <name type="common">Giant reed</name>
    <name type="synonym">Donax arundinaceus</name>
    <dbReference type="NCBI Taxonomy" id="35708"/>
    <lineage>
        <taxon>Eukaryota</taxon>
        <taxon>Viridiplantae</taxon>
        <taxon>Streptophyta</taxon>
        <taxon>Embryophyta</taxon>
        <taxon>Tracheophyta</taxon>
        <taxon>Spermatophyta</taxon>
        <taxon>Magnoliopsida</taxon>
        <taxon>Liliopsida</taxon>
        <taxon>Poales</taxon>
        <taxon>Poaceae</taxon>
        <taxon>PACMAD clade</taxon>
        <taxon>Arundinoideae</taxon>
        <taxon>Arundineae</taxon>
        <taxon>Arundo</taxon>
    </lineage>
</organism>
<dbReference type="EMBL" id="GBRH01190414">
    <property type="protein sequence ID" value="JAE07482.1"/>
    <property type="molecule type" value="Transcribed_RNA"/>
</dbReference>
<accession>A0A0A9F563</accession>
<name>A0A0A9F563_ARUDO</name>
<reference evidence="1" key="2">
    <citation type="journal article" date="2015" name="Data Brief">
        <title>Shoot transcriptome of the giant reed, Arundo donax.</title>
        <authorList>
            <person name="Barrero R.A."/>
            <person name="Guerrero F.D."/>
            <person name="Moolhuijzen P."/>
            <person name="Goolsby J.A."/>
            <person name="Tidwell J."/>
            <person name="Bellgard S.E."/>
            <person name="Bellgard M.I."/>
        </authorList>
    </citation>
    <scope>NUCLEOTIDE SEQUENCE</scope>
    <source>
        <tissue evidence="1">Shoot tissue taken approximately 20 cm above the soil surface</tissue>
    </source>
</reference>
<proteinExistence type="predicted"/>
<protein>
    <submittedName>
        <fullName evidence="1">Uncharacterized protein</fullName>
    </submittedName>
</protein>
<dbReference type="AlphaFoldDB" id="A0A0A9F563"/>
<evidence type="ECO:0000313" key="1">
    <source>
        <dbReference type="EMBL" id="JAE07482.1"/>
    </source>
</evidence>
<reference evidence="1" key="1">
    <citation type="submission" date="2014-09" db="EMBL/GenBank/DDBJ databases">
        <authorList>
            <person name="Magalhaes I.L.F."/>
            <person name="Oliveira U."/>
            <person name="Santos F.R."/>
            <person name="Vidigal T.H.D.A."/>
            <person name="Brescovit A.D."/>
            <person name="Santos A.J."/>
        </authorList>
    </citation>
    <scope>NUCLEOTIDE SEQUENCE</scope>
    <source>
        <tissue evidence="1">Shoot tissue taken approximately 20 cm above the soil surface</tissue>
    </source>
</reference>